<proteinExistence type="predicted"/>
<dbReference type="EMBL" id="KV454427">
    <property type="protein sequence ID" value="ODQ82076.1"/>
    <property type="molecule type" value="Genomic_DNA"/>
</dbReference>
<dbReference type="Proteomes" id="UP000094336">
    <property type="component" value="Unassembled WGS sequence"/>
</dbReference>
<evidence type="ECO:0000313" key="1">
    <source>
        <dbReference type="EMBL" id="ODQ82076.1"/>
    </source>
</evidence>
<dbReference type="GeneID" id="30145997"/>
<reference evidence="2" key="1">
    <citation type="submission" date="2016-05" db="EMBL/GenBank/DDBJ databases">
        <title>Comparative genomics of biotechnologically important yeasts.</title>
        <authorList>
            <consortium name="DOE Joint Genome Institute"/>
            <person name="Riley R."/>
            <person name="Haridas S."/>
            <person name="Wolfe K.H."/>
            <person name="Lopes M.R."/>
            <person name="Hittinger C.T."/>
            <person name="Goker M."/>
            <person name="Salamov A."/>
            <person name="Wisecaver J."/>
            <person name="Long T.M."/>
            <person name="Aerts A.L."/>
            <person name="Barry K."/>
            <person name="Choi C."/>
            <person name="Clum A."/>
            <person name="Coughlan A.Y."/>
            <person name="Deshpande S."/>
            <person name="Douglass A.P."/>
            <person name="Hanson S.J."/>
            <person name="Klenk H.-P."/>
            <person name="Labutti K."/>
            <person name="Lapidus A."/>
            <person name="Lindquist E."/>
            <person name="Lipzen A."/>
            <person name="Meier-Kolthoff J.P."/>
            <person name="Ohm R.A."/>
            <person name="Otillar R.P."/>
            <person name="Pangilinan J."/>
            <person name="Peng Y."/>
            <person name="Rokas A."/>
            <person name="Rosa C.A."/>
            <person name="Scheuner C."/>
            <person name="Sibirny A.A."/>
            <person name="Slot J.C."/>
            <person name="Stielow J.B."/>
            <person name="Sun H."/>
            <person name="Kurtzman C.P."/>
            <person name="Blackwell M."/>
            <person name="Grigoriev I.V."/>
            <person name="Jeffries T.W."/>
        </authorList>
    </citation>
    <scope>NUCLEOTIDE SEQUENCE [LARGE SCALE GENOMIC DNA]</scope>
    <source>
        <strain evidence="2">NRRL Y-12698</strain>
    </source>
</reference>
<accession>A0A1E3QWN8</accession>
<dbReference type="STRING" id="984486.A0A1E3QWN8"/>
<protein>
    <recommendedName>
        <fullName evidence="3">DUF1748-domain-containing protein</fullName>
    </recommendedName>
</protein>
<evidence type="ECO:0008006" key="3">
    <source>
        <dbReference type="Google" id="ProtNLM"/>
    </source>
</evidence>
<dbReference type="InterPro" id="IPR013726">
    <property type="entry name" value="Mitofissin"/>
</dbReference>
<keyword evidence="2" id="KW-1185">Reference proteome</keyword>
<dbReference type="PANTHER" id="PTHR28075:SF1">
    <property type="entry name" value="DUF1748-DOMAIN-CONTAINING PROTEIN"/>
    <property type="match status" value="1"/>
</dbReference>
<dbReference type="Pfam" id="PF08520">
    <property type="entry name" value="Mitofissin"/>
    <property type="match status" value="1"/>
</dbReference>
<gene>
    <name evidence="1" type="ORF">BABINDRAFT_160274</name>
</gene>
<dbReference type="AlphaFoldDB" id="A0A1E3QWN8"/>
<dbReference type="OrthoDB" id="16824at2759"/>
<dbReference type="GO" id="GO:0005737">
    <property type="term" value="C:cytoplasm"/>
    <property type="evidence" value="ECO:0007669"/>
    <property type="project" value="TreeGrafter"/>
</dbReference>
<name>A0A1E3QWN8_9ASCO</name>
<dbReference type="RefSeq" id="XP_018987404.1">
    <property type="nucleotide sequence ID" value="XM_019128144.1"/>
</dbReference>
<evidence type="ECO:0000313" key="2">
    <source>
        <dbReference type="Proteomes" id="UP000094336"/>
    </source>
</evidence>
<organism evidence="1 2">
    <name type="scientific">Babjeviella inositovora NRRL Y-12698</name>
    <dbReference type="NCBI Taxonomy" id="984486"/>
    <lineage>
        <taxon>Eukaryota</taxon>
        <taxon>Fungi</taxon>
        <taxon>Dikarya</taxon>
        <taxon>Ascomycota</taxon>
        <taxon>Saccharomycotina</taxon>
        <taxon>Pichiomycetes</taxon>
        <taxon>Serinales incertae sedis</taxon>
        <taxon>Babjeviella</taxon>
    </lineage>
</organism>
<dbReference type="PANTHER" id="PTHR28075">
    <property type="entry name" value="CHROMOSOME 16, WHOLE GENOME SHOTGUN SEQUENCE"/>
    <property type="match status" value="1"/>
</dbReference>
<sequence length="101" mass="11838">MGITKYIHYSIDLVLVSIVLAGIRRNTGLTFNADEFHSMDARRYISKFLGLGERMYDYTVSLVRHSGYFYQRSLKDEFTDELKKNFKKKANEFDIPSARLD</sequence>